<comment type="caution">
    <text evidence="1">The sequence shown here is derived from an EMBL/GenBank/DDBJ whole genome shotgun (WGS) entry which is preliminary data.</text>
</comment>
<evidence type="ECO:0000313" key="1">
    <source>
        <dbReference type="EMBL" id="HAT6342894.1"/>
    </source>
</evidence>
<name>A0AAD3U810_AERHY</name>
<organism evidence="1 2">
    <name type="scientific">Aeromonas hydrophila</name>
    <dbReference type="NCBI Taxonomy" id="644"/>
    <lineage>
        <taxon>Bacteria</taxon>
        <taxon>Pseudomonadati</taxon>
        <taxon>Pseudomonadota</taxon>
        <taxon>Gammaproteobacteria</taxon>
        <taxon>Aeromonadales</taxon>
        <taxon>Aeromonadaceae</taxon>
        <taxon>Aeromonas</taxon>
    </lineage>
</organism>
<evidence type="ECO:0000313" key="2">
    <source>
        <dbReference type="Proteomes" id="UP000859505"/>
    </source>
</evidence>
<gene>
    <name evidence="1" type="ORF">JAJ28_000573</name>
</gene>
<sequence length="267" mass="31003">MSLYKFHAFNDNNISAFESYSAWFAKPALFNDPFEGLYKEIMTPLNDELSTEIIISIFKDKPEIKEHALNSLLKKEQWLLDTLVDYCRSTTKAQQDNFHKSGVCCFINDGIVNPYEEPLMWGHYGDGLKGYVLQFESDFSNIFNCDKVGARRVIYQDEPPLLDCFELTMRYIRNGSDSIVSDILQIMTTKSKWWEYENEVRFISFMEGDKLIKYNQGTIKSIIIGSKMPEWQKRTIKAIAEKHQITDIKEAFAKDDSYKVGLRALSV</sequence>
<dbReference type="InterPro" id="IPR021352">
    <property type="entry name" value="DUF2971"/>
</dbReference>
<proteinExistence type="predicted"/>
<protein>
    <submittedName>
        <fullName evidence="1">DUF2971 domain-containing protein</fullName>
    </submittedName>
</protein>
<dbReference type="Proteomes" id="UP000859505">
    <property type="component" value="Unassembled WGS sequence"/>
</dbReference>
<dbReference type="Pfam" id="PF11185">
    <property type="entry name" value="DUF2971"/>
    <property type="match status" value="1"/>
</dbReference>
<dbReference type="EMBL" id="DACTUL010000003">
    <property type="protein sequence ID" value="HAT6342894.1"/>
    <property type="molecule type" value="Genomic_DNA"/>
</dbReference>
<dbReference type="AlphaFoldDB" id="A0AAD3U810"/>
<reference evidence="1" key="1">
    <citation type="journal article" date="2018" name="Genome Biol.">
        <title>SKESA: strategic k-mer extension for scrupulous assemblies.</title>
        <authorList>
            <person name="Souvorov A."/>
            <person name="Agarwala R."/>
            <person name="Lipman D.J."/>
        </authorList>
    </citation>
    <scope>NUCLEOTIDE SEQUENCE</scope>
    <source>
        <strain evidence="1">OLC2673_Aeromonas</strain>
    </source>
</reference>
<accession>A0AAD3U810</accession>
<reference evidence="1" key="2">
    <citation type="submission" date="2020-01" db="EMBL/GenBank/DDBJ databases">
        <authorList>
            <consortium name="NCBI Pathogen Detection Project"/>
        </authorList>
    </citation>
    <scope>NUCLEOTIDE SEQUENCE</scope>
    <source>
        <strain evidence="1">OLC2673_Aeromonas</strain>
    </source>
</reference>